<evidence type="ECO:0000256" key="1">
    <source>
        <dbReference type="ARBA" id="ARBA00009995"/>
    </source>
</evidence>
<reference evidence="2" key="1">
    <citation type="submission" date="2018-02" db="EMBL/GenBank/DDBJ databases">
        <authorList>
            <person name="Cohen D.B."/>
            <person name="Kent A.D."/>
        </authorList>
    </citation>
    <scope>NUCLEOTIDE SEQUENCE</scope>
</reference>
<evidence type="ECO:0000313" key="2">
    <source>
        <dbReference type="EMBL" id="SPD11672.1"/>
    </source>
</evidence>
<dbReference type="PANTHER" id="PTHR11926">
    <property type="entry name" value="GLUCOSYL/GLUCURONOSYL TRANSFERASES"/>
    <property type="match status" value="1"/>
</dbReference>
<sequence>MAKQPHVLVISFPAQGHVAPLMKLSHLIVDHRINVIFVTSEFIHAKVTATMPVKNKASHFKDLIEKINQSNDDEQISCTLLMQPFGWALEEVAEKMGIKRAAVWLAGAGNLAFTTLHILKLIEDGNNRC</sequence>
<organism evidence="2">
    <name type="scientific">Fagus sylvatica</name>
    <name type="common">Beechnut</name>
    <dbReference type="NCBI Taxonomy" id="28930"/>
    <lineage>
        <taxon>Eukaryota</taxon>
        <taxon>Viridiplantae</taxon>
        <taxon>Streptophyta</taxon>
        <taxon>Embryophyta</taxon>
        <taxon>Tracheophyta</taxon>
        <taxon>Spermatophyta</taxon>
        <taxon>Magnoliopsida</taxon>
        <taxon>eudicotyledons</taxon>
        <taxon>Gunneridae</taxon>
        <taxon>Pentapetalae</taxon>
        <taxon>rosids</taxon>
        <taxon>fabids</taxon>
        <taxon>Fagales</taxon>
        <taxon>Fagaceae</taxon>
        <taxon>Fagus</taxon>
    </lineage>
</organism>
<dbReference type="GO" id="GO:0080043">
    <property type="term" value="F:quercetin 3-O-glucosyltransferase activity"/>
    <property type="evidence" value="ECO:0007669"/>
    <property type="project" value="TreeGrafter"/>
</dbReference>
<dbReference type="SUPFAM" id="SSF53756">
    <property type="entry name" value="UDP-Glycosyltransferase/glycogen phosphorylase"/>
    <property type="match status" value="1"/>
</dbReference>
<dbReference type="AlphaFoldDB" id="A0A2N9HHK6"/>
<accession>A0A2N9HHK6</accession>
<gene>
    <name evidence="2" type="ORF">FSB_LOCUS39554</name>
</gene>
<dbReference type="PANTHER" id="PTHR11926:SF1412">
    <property type="entry name" value="UDP-GLYCOSYLTRANSFERASE 83A1-LIKE"/>
    <property type="match status" value="1"/>
</dbReference>
<dbReference type="GO" id="GO:0080044">
    <property type="term" value="F:quercetin 7-O-glucosyltransferase activity"/>
    <property type="evidence" value="ECO:0007669"/>
    <property type="project" value="TreeGrafter"/>
</dbReference>
<proteinExistence type="inferred from homology"/>
<name>A0A2N9HHK6_FAGSY</name>
<dbReference type="Gene3D" id="3.40.50.2000">
    <property type="entry name" value="Glycogen Phosphorylase B"/>
    <property type="match status" value="2"/>
</dbReference>
<dbReference type="EMBL" id="OIVN01003498">
    <property type="protein sequence ID" value="SPD11672.1"/>
    <property type="molecule type" value="Genomic_DNA"/>
</dbReference>
<protein>
    <submittedName>
        <fullName evidence="2">Uncharacterized protein</fullName>
    </submittedName>
</protein>
<comment type="similarity">
    <text evidence="1">Belongs to the UDP-glycosyltransferase family.</text>
</comment>